<dbReference type="PANTHER" id="PTHR45339:SF6">
    <property type="entry name" value="SENSORY HISTIDINE PROTEIN KINASE"/>
    <property type="match status" value="1"/>
</dbReference>
<proteinExistence type="predicted"/>
<dbReference type="InterPro" id="IPR036641">
    <property type="entry name" value="HPT_dom_sf"/>
</dbReference>
<feature type="domain" description="Response regulatory" evidence="4">
    <location>
        <begin position="8"/>
        <end position="125"/>
    </location>
</feature>
<dbReference type="SMART" id="SM00448">
    <property type="entry name" value="REC"/>
    <property type="match status" value="1"/>
</dbReference>
<evidence type="ECO:0000256" key="3">
    <source>
        <dbReference type="PROSITE-ProRule" id="PRU00169"/>
    </source>
</evidence>
<accession>A0ABP3TMM2</accession>
<dbReference type="Proteomes" id="UP001501523">
    <property type="component" value="Unassembled WGS sequence"/>
</dbReference>
<sequence length="243" mass="25075">MLALAIPHILVADDNPLTLRFFVEALHASGVHCVEASDGALALDRAKSAAFDLLLLDARMPNLDGTQALARIRALPGPSQHVVALATTADNDPSAHAALRNAGFAEVLVKPLGIDALRGALARHLPAAGADAKTDCAGDWIDDCQALAAAGGDGAIVSVLRGLFVRELETLPTELAAISERGDAGALRDRLHRLDASAGFCGVPALVREAAALRAALDAPTWPRGAIAGFLAACERVRAMLAP</sequence>
<name>A0ABP3TMM2_9GAMM</name>
<protein>
    <recommendedName>
        <fullName evidence="4">Response regulatory domain-containing protein</fullName>
    </recommendedName>
</protein>
<dbReference type="Pfam" id="PF00072">
    <property type="entry name" value="Response_reg"/>
    <property type="match status" value="1"/>
</dbReference>
<dbReference type="InterPro" id="IPR011006">
    <property type="entry name" value="CheY-like_superfamily"/>
</dbReference>
<dbReference type="PROSITE" id="PS50110">
    <property type="entry name" value="RESPONSE_REGULATORY"/>
    <property type="match status" value="1"/>
</dbReference>
<keyword evidence="2" id="KW-0902">Two-component regulatory system</keyword>
<feature type="modified residue" description="4-aspartylphosphate" evidence="3">
    <location>
        <position position="57"/>
    </location>
</feature>
<dbReference type="InterPro" id="IPR001789">
    <property type="entry name" value="Sig_transdc_resp-reg_receiver"/>
</dbReference>
<dbReference type="SUPFAM" id="SSF47226">
    <property type="entry name" value="Histidine-containing phosphotransfer domain, HPT domain"/>
    <property type="match status" value="1"/>
</dbReference>
<dbReference type="SUPFAM" id="SSF52172">
    <property type="entry name" value="CheY-like"/>
    <property type="match status" value="1"/>
</dbReference>
<evidence type="ECO:0000256" key="1">
    <source>
        <dbReference type="ARBA" id="ARBA00022553"/>
    </source>
</evidence>
<evidence type="ECO:0000313" key="5">
    <source>
        <dbReference type="EMBL" id="GAA0709136.1"/>
    </source>
</evidence>
<organism evidence="5 6">
    <name type="scientific">Dokdonella soli</name>
    <dbReference type="NCBI Taxonomy" id="529810"/>
    <lineage>
        <taxon>Bacteria</taxon>
        <taxon>Pseudomonadati</taxon>
        <taxon>Pseudomonadota</taxon>
        <taxon>Gammaproteobacteria</taxon>
        <taxon>Lysobacterales</taxon>
        <taxon>Rhodanobacteraceae</taxon>
        <taxon>Dokdonella</taxon>
    </lineage>
</organism>
<keyword evidence="6" id="KW-1185">Reference proteome</keyword>
<dbReference type="Pfam" id="PF01627">
    <property type="entry name" value="Hpt"/>
    <property type="match status" value="1"/>
</dbReference>
<dbReference type="EMBL" id="BAAAEU010000004">
    <property type="protein sequence ID" value="GAA0709136.1"/>
    <property type="molecule type" value="Genomic_DNA"/>
</dbReference>
<evidence type="ECO:0000256" key="2">
    <source>
        <dbReference type="ARBA" id="ARBA00023012"/>
    </source>
</evidence>
<evidence type="ECO:0000313" key="6">
    <source>
        <dbReference type="Proteomes" id="UP001501523"/>
    </source>
</evidence>
<dbReference type="Gene3D" id="3.40.50.2300">
    <property type="match status" value="1"/>
</dbReference>
<keyword evidence="1 3" id="KW-0597">Phosphoprotein</keyword>
<gene>
    <name evidence="5" type="ORF">GCM10009105_09310</name>
</gene>
<comment type="caution">
    <text evidence="5">The sequence shown here is derived from an EMBL/GenBank/DDBJ whole genome shotgun (WGS) entry which is preliminary data.</text>
</comment>
<reference evidence="6" key="1">
    <citation type="journal article" date="2019" name="Int. J. Syst. Evol. Microbiol.">
        <title>The Global Catalogue of Microorganisms (GCM) 10K type strain sequencing project: providing services to taxonomists for standard genome sequencing and annotation.</title>
        <authorList>
            <consortium name="The Broad Institute Genomics Platform"/>
            <consortium name="The Broad Institute Genome Sequencing Center for Infectious Disease"/>
            <person name="Wu L."/>
            <person name="Ma J."/>
        </authorList>
    </citation>
    <scope>NUCLEOTIDE SEQUENCE [LARGE SCALE GENOMIC DNA]</scope>
    <source>
        <strain evidence="6">JCM 15421</strain>
    </source>
</reference>
<dbReference type="CDD" id="cd17546">
    <property type="entry name" value="REC_hyHK_CKI1_RcsC-like"/>
    <property type="match status" value="1"/>
</dbReference>
<dbReference type="Gene3D" id="1.20.120.160">
    <property type="entry name" value="HPT domain"/>
    <property type="match status" value="1"/>
</dbReference>
<dbReference type="InterPro" id="IPR008207">
    <property type="entry name" value="Sig_transdc_His_kin_Hpt_dom"/>
</dbReference>
<evidence type="ECO:0000259" key="4">
    <source>
        <dbReference type="PROSITE" id="PS50110"/>
    </source>
</evidence>
<dbReference type="PANTHER" id="PTHR45339">
    <property type="entry name" value="HYBRID SIGNAL TRANSDUCTION HISTIDINE KINASE J"/>
    <property type="match status" value="1"/>
</dbReference>